<dbReference type="PANTHER" id="PTHR34703">
    <property type="entry name" value="ANTIPORTER SUBUNIT MNHG2-RELATED"/>
    <property type="match status" value="1"/>
</dbReference>
<keyword evidence="2" id="KW-0472">Membrane</keyword>
<name>A0A6B0SRD7_9EURY</name>
<dbReference type="Pfam" id="PF03334">
    <property type="entry name" value="PhaG_MnhG_YufB"/>
    <property type="match status" value="1"/>
</dbReference>
<evidence type="ECO:0000256" key="1">
    <source>
        <dbReference type="SAM" id="MobiDB-lite"/>
    </source>
</evidence>
<feature type="compositionally biased region" description="Low complexity" evidence="1">
    <location>
        <begin position="125"/>
        <end position="134"/>
    </location>
</feature>
<feature type="compositionally biased region" description="Acidic residues" evidence="1">
    <location>
        <begin position="99"/>
        <end position="124"/>
    </location>
</feature>
<comment type="caution">
    <text evidence="3">The sequence shown here is derived from an EMBL/GenBank/DDBJ whole genome shotgun (WGS) entry which is preliminary data.</text>
</comment>
<keyword evidence="2" id="KW-0812">Transmembrane</keyword>
<dbReference type="EMBL" id="WUUS01000005">
    <property type="protein sequence ID" value="MXR41464.1"/>
    <property type="molecule type" value="Genomic_DNA"/>
</dbReference>
<keyword evidence="4" id="KW-1185">Reference proteome</keyword>
<dbReference type="NCBIfam" id="NF009314">
    <property type="entry name" value="PRK12674.1-2"/>
    <property type="match status" value="1"/>
</dbReference>
<protein>
    <submittedName>
        <fullName evidence="3">Na+/H+ antiporter subunit G</fullName>
    </submittedName>
</protein>
<dbReference type="AlphaFoldDB" id="A0A6B0SRD7"/>
<feature type="region of interest" description="Disordered" evidence="1">
    <location>
        <begin position="97"/>
        <end position="134"/>
    </location>
</feature>
<dbReference type="NCBIfam" id="TIGR01300">
    <property type="entry name" value="CPA3_mnhG_phaG"/>
    <property type="match status" value="1"/>
</dbReference>
<dbReference type="GO" id="GO:0015385">
    <property type="term" value="F:sodium:proton antiporter activity"/>
    <property type="evidence" value="ECO:0007669"/>
    <property type="project" value="TreeGrafter"/>
</dbReference>
<sequence>MVTVTEAVVIALLFGGLFFAFVAAVGLIRLPDLYTRAHSASKSDTLGAVLTLGAAAIALDTGVDTLKLVLLIVFMFITNPTAAHAIARAAADQGIEPWTADDADPDGPADGDPADAGGDPDDPDGAVADGGDRR</sequence>
<gene>
    <name evidence="3" type="ORF">GRX01_08955</name>
</gene>
<organism evidence="3 4">
    <name type="scientific">Halobaculum saliterrae</name>
    <dbReference type="NCBI Taxonomy" id="2073113"/>
    <lineage>
        <taxon>Archaea</taxon>
        <taxon>Methanobacteriati</taxon>
        <taxon>Methanobacteriota</taxon>
        <taxon>Stenosarchaea group</taxon>
        <taxon>Halobacteria</taxon>
        <taxon>Halobacteriales</taxon>
        <taxon>Haloferacaceae</taxon>
        <taxon>Halobaculum</taxon>
    </lineage>
</organism>
<dbReference type="Proteomes" id="UP000437065">
    <property type="component" value="Unassembled WGS sequence"/>
</dbReference>
<dbReference type="InterPro" id="IPR005133">
    <property type="entry name" value="PhaG_MnhG_YufB"/>
</dbReference>
<proteinExistence type="predicted"/>
<accession>A0A6B0SRD7</accession>
<reference evidence="3 4" key="1">
    <citation type="submission" date="2019-12" db="EMBL/GenBank/DDBJ databases">
        <title>Isolation and characterization of three novel carbon monoxide-oxidizing members of Halobacteria from salione crusts and soils.</title>
        <authorList>
            <person name="Myers M.R."/>
            <person name="King G.M."/>
        </authorList>
    </citation>
    <scope>NUCLEOTIDE SEQUENCE [LARGE SCALE GENOMIC DNA]</scope>
    <source>
        <strain evidence="3 4">WSA2</strain>
    </source>
</reference>
<feature type="transmembrane region" description="Helical" evidence="2">
    <location>
        <begin position="7"/>
        <end position="28"/>
    </location>
</feature>
<evidence type="ECO:0000313" key="4">
    <source>
        <dbReference type="Proteomes" id="UP000437065"/>
    </source>
</evidence>
<evidence type="ECO:0000313" key="3">
    <source>
        <dbReference type="EMBL" id="MXR41464.1"/>
    </source>
</evidence>
<evidence type="ECO:0000256" key="2">
    <source>
        <dbReference type="SAM" id="Phobius"/>
    </source>
</evidence>
<keyword evidence="2" id="KW-1133">Transmembrane helix</keyword>
<feature type="transmembrane region" description="Helical" evidence="2">
    <location>
        <begin position="48"/>
        <end position="77"/>
    </location>
</feature>
<dbReference type="PANTHER" id="PTHR34703:SF1">
    <property type="entry name" value="ANTIPORTER SUBUNIT MNHG2-RELATED"/>
    <property type="match status" value="1"/>
</dbReference>